<evidence type="ECO:0000313" key="1">
    <source>
        <dbReference type="EMBL" id="KJV07970.1"/>
    </source>
</evidence>
<dbReference type="InterPro" id="IPR021109">
    <property type="entry name" value="Peptidase_aspartic_dom_sf"/>
</dbReference>
<name>A0A0F3IMK3_9GAMM</name>
<dbReference type="CDD" id="cd00303">
    <property type="entry name" value="retropepsin_like"/>
    <property type="match status" value="1"/>
</dbReference>
<dbReference type="EMBL" id="LAJX01000008">
    <property type="protein sequence ID" value="KJV07970.1"/>
    <property type="molecule type" value="Genomic_DNA"/>
</dbReference>
<sequence length="126" mass="13689">MGLTYATLKLTNLFNKQAIEINALVDTGATFLCVTEEIAVQLGFDTTEVSRQVVTLADGHQRKVPKIAPIEITFANRSYVTEAVVLGNEPLLGVIPMEAMDLVVNPSLQTLTVNPLHPNYPVALVK</sequence>
<dbReference type="Proteomes" id="UP000033684">
    <property type="component" value="Unassembled WGS sequence"/>
</dbReference>
<evidence type="ECO:0008006" key="3">
    <source>
        <dbReference type="Google" id="ProtNLM"/>
    </source>
</evidence>
<dbReference type="GO" id="GO:0006508">
    <property type="term" value="P:proteolysis"/>
    <property type="evidence" value="ECO:0007669"/>
    <property type="project" value="InterPro"/>
</dbReference>
<dbReference type="PROSITE" id="PS00141">
    <property type="entry name" value="ASP_PROTEASE"/>
    <property type="match status" value="1"/>
</dbReference>
<dbReference type="InterPro" id="IPR001969">
    <property type="entry name" value="Aspartic_peptidase_AS"/>
</dbReference>
<dbReference type="Gene3D" id="2.40.70.10">
    <property type="entry name" value="Acid Proteases"/>
    <property type="match status" value="1"/>
</dbReference>
<reference evidence="1 2" key="2">
    <citation type="journal article" date="2016" name="Microb. Ecol.">
        <title>Genome Characteristics of a Novel Type I Methanotroph (Sn10-6) Isolated from a Flooded Indian Rice Field.</title>
        <authorList>
            <person name="Rahalkar M.C."/>
            <person name="Pandit P.S."/>
            <person name="Dhakephalkar P.K."/>
            <person name="Pore S."/>
            <person name="Arora P."/>
            <person name="Kapse N."/>
        </authorList>
    </citation>
    <scope>NUCLEOTIDE SEQUENCE [LARGE SCALE GENOMIC DNA]</scope>
    <source>
        <strain evidence="1 2">Sn10-6</strain>
    </source>
</reference>
<accession>A0A0F3IMK3</accession>
<dbReference type="OrthoDB" id="664884at2"/>
<comment type="caution">
    <text evidence="1">The sequence shown here is derived from an EMBL/GenBank/DDBJ whole genome shotgun (WGS) entry which is preliminary data.</text>
</comment>
<dbReference type="AlphaFoldDB" id="A0A0F3IMK3"/>
<dbReference type="NCBIfam" id="TIGR03698">
    <property type="entry name" value="clan_AA_DTGF"/>
    <property type="match status" value="1"/>
</dbReference>
<gene>
    <name evidence="1" type="ORF">VZ94_01125</name>
</gene>
<dbReference type="GO" id="GO:0004190">
    <property type="term" value="F:aspartic-type endopeptidase activity"/>
    <property type="evidence" value="ECO:0007669"/>
    <property type="project" value="InterPro"/>
</dbReference>
<proteinExistence type="predicted"/>
<dbReference type="Pfam" id="PF13975">
    <property type="entry name" value="gag-asp_proteas"/>
    <property type="match status" value="1"/>
</dbReference>
<organism evidence="1 2">
    <name type="scientific">Methylocucumis oryzae</name>
    <dbReference type="NCBI Taxonomy" id="1632867"/>
    <lineage>
        <taxon>Bacteria</taxon>
        <taxon>Pseudomonadati</taxon>
        <taxon>Pseudomonadota</taxon>
        <taxon>Gammaproteobacteria</taxon>
        <taxon>Methylococcales</taxon>
        <taxon>Methylococcaceae</taxon>
        <taxon>Methylocucumis</taxon>
    </lineage>
</organism>
<protein>
    <recommendedName>
        <fullName evidence="3">Clan AA aspartic protease</fullName>
    </recommendedName>
</protein>
<evidence type="ECO:0000313" key="2">
    <source>
        <dbReference type="Proteomes" id="UP000033684"/>
    </source>
</evidence>
<keyword evidence="2" id="KW-1185">Reference proteome</keyword>
<reference evidence="2" key="1">
    <citation type="submission" date="2015-03" db="EMBL/GenBank/DDBJ databases">
        <title>Draft genome sequence of a novel methanotroph (Sn10-6) isolated from flooded ricefield rhizosphere in India.</title>
        <authorList>
            <person name="Pandit P.S."/>
            <person name="Pore S.D."/>
            <person name="Arora P."/>
            <person name="Kapse N.G."/>
            <person name="Dhakephalkar P.K."/>
            <person name="Rahalkar M.C."/>
        </authorList>
    </citation>
    <scope>NUCLEOTIDE SEQUENCE [LARGE SCALE GENOMIC DNA]</scope>
    <source>
        <strain evidence="2">Sn10-6</strain>
    </source>
</reference>
<dbReference type="PATRIC" id="fig|1632867.3.peg.5363"/>
<dbReference type="RefSeq" id="WP_045777824.1">
    <property type="nucleotide sequence ID" value="NZ_LAJX01000008.1"/>
</dbReference>
<dbReference type="InterPro" id="IPR022274">
    <property type="entry name" value="Peptidase_asp_AF0612"/>
</dbReference>